<protein>
    <recommendedName>
        <fullName evidence="2">Cupin type-1 domain-containing protein</fullName>
    </recommendedName>
</protein>
<dbReference type="SUPFAM" id="SSF51182">
    <property type="entry name" value="RmlC-like cupins"/>
    <property type="match status" value="1"/>
</dbReference>
<comment type="caution">
    <text evidence="3">The sequence shown here is derived from an EMBL/GenBank/DDBJ whole genome shotgun (WGS) entry which is preliminary data.</text>
</comment>
<organism evidence="3 4">
    <name type="scientific">Castanea mollissima</name>
    <name type="common">Chinese chestnut</name>
    <dbReference type="NCBI Taxonomy" id="60419"/>
    <lineage>
        <taxon>Eukaryota</taxon>
        <taxon>Viridiplantae</taxon>
        <taxon>Streptophyta</taxon>
        <taxon>Embryophyta</taxon>
        <taxon>Tracheophyta</taxon>
        <taxon>Spermatophyta</taxon>
        <taxon>Magnoliopsida</taxon>
        <taxon>eudicotyledons</taxon>
        <taxon>Gunneridae</taxon>
        <taxon>Pentapetalae</taxon>
        <taxon>rosids</taxon>
        <taxon>fabids</taxon>
        <taxon>Fagales</taxon>
        <taxon>Fagaceae</taxon>
        <taxon>Castanea</taxon>
    </lineage>
</organism>
<dbReference type="PANTHER" id="PTHR31238">
    <property type="entry name" value="GERMIN-LIKE PROTEIN SUBFAMILY 3 MEMBER 3"/>
    <property type="match status" value="1"/>
</dbReference>
<dbReference type="EMBL" id="JRKL02012778">
    <property type="protein sequence ID" value="KAF3943783.1"/>
    <property type="molecule type" value="Genomic_DNA"/>
</dbReference>
<dbReference type="InterPro" id="IPR006045">
    <property type="entry name" value="Cupin_1"/>
</dbReference>
<dbReference type="OrthoDB" id="1921208at2759"/>
<reference evidence="3" key="1">
    <citation type="submission" date="2020-03" db="EMBL/GenBank/DDBJ databases">
        <title>Castanea mollissima Vanexum genome sequencing.</title>
        <authorList>
            <person name="Staton M."/>
        </authorList>
    </citation>
    <scope>NUCLEOTIDE SEQUENCE</scope>
    <source>
        <tissue evidence="3">Leaf</tissue>
    </source>
</reference>
<dbReference type="Gene3D" id="2.60.120.10">
    <property type="entry name" value="Jelly Rolls"/>
    <property type="match status" value="2"/>
</dbReference>
<sequence length="254" mass="27130">MAFATFKHEIIFKLVLSFAIIHTVIAGDADITSDFIVPPNVTNIDSNFFTFTGMRILLQAPPPTAFKVSKASLAEFPALNGLVHYQYNSDAKNPAIAVSAFGSANAGLVSVPNTVFTTGIDNGILAKFFKTDIATIQKIKSGANPPTTFTVTKAGLAELVNFQLLTAEVFPLRFSNTQLALPTPLTPILTLPLGSIPTLRSSCFFLMVLWKLVHYQFNRDAKNSAIAISAFGSANAGIISAPTTVFNTGIDDGI</sequence>
<dbReference type="InterPro" id="IPR011051">
    <property type="entry name" value="RmlC_Cupin_sf"/>
</dbReference>
<feature type="domain" description="Cupin type-1" evidence="2">
    <location>
        <begin position="80"/>
        <end position="134"/>
    </location>
</feature>
<accession>A0A8J4UZK9</accession>
<gene>
    <name evidence="3" type="ORF">CMV_029692</name>
</gene>
<dbReference type="InterPro" id="IPR014710">
    <property type="entry name" value="RmlC-like_jellyroll"/>
</dbReference>
<evidence type="ECO:0000256" key="1">
    <source>
        <dbReference type="SAM" id="SignalP"/>
    </source>
</evidence>
<evidence type="ECO:0000259" key="2">
    <source>
        <dbReference type="Pfam" id="PF00190"/>
    </source>
</evidence>
<proteinExistence type="predicted"/>
<evidence type="ECO:0000313" key="4">
    <source>
        <dbReference type="Proteomes" id="UP000737018"/>
    </source>
</evidence>
<feature type="signal peptide" evidence="1">
    <location>
        <begin position="1"/>
        <end position="26"/>
    </location>
</feature>
<dbReference type="Pfam" id="PF00190">
    <property type="entry name" value="Cupin_1"/>
    <property type="match status" value="1"/>
</dbReference>
<dbReference type="Proteomes" id="UP000737018">
    <property type="component" value="Unassembled WGS sequence"/>
</dbReference>
<evidence type="ECO:0000313" key="3">
    <source>
        <dbReference type="EMBL" id="KAF3943783.1"/>
    </source>
</evidence>
<feature type="chain" id="PRO_5035240869" description="Cupin type-1 domain-containing protein" evidence="1">
    <location>
        <begin position="27"/>
        <end position="254"/>
    </location>
</feature>
<keyword evidence="1" id="KW-0732">Signal</keyword>
<keyword evidence="4" id="KW-1185">Reference proteome</keyword>
<dbReference type="AlphaFoldDB" id="A0A8J4UZK9"/>
<name>A0A8J4UZK9_9ROSI</name>